<dbReference type="CDD" id="cd06582">
    <property type="entry name" value="TM_PBP1_LivH_like"/>
    <property type="match status" value="1"/>
</dbReference>
<keyword evidence="5" id="KW-0029">Amino-acid transport</keyword>
<keyword evidence="11" id="KW-1185">Reference proteome</keyword>
<feature type="transmembrane region" description="Helical" evidence="9">
    <location>
        <begin position="12"/>
        <end position="29"/>
    </location>
</feature>
<dbReference type="GO" id="GO:0005886">
    <property type="term" value="C:plasma membrane"/>
    <property type="evidence" value="ECO:0007669"/>
    <property type="project" value="UniProtKB-SubCell"/>
</dbReference>
<dbReference type="GO" id="GO:0022857">
    <property type="term" value="F:transmembrane transporter activity"/>
    <property type="evidence" value="ECO:0007669"/>
    <property type="project" value="InterPro"/>
</dbReference>
<evidence type="ECO:0000256" key="9">
    <source>
        <dbReference type="SAM" id="Phobius"/>
    </source>
</evidence>
<keyword evidence="3" id="KW-1003">Cell membrane</keyword>
<keyword evidence="4 9" id="KW-0812">Transmembrane</keyword>
<evidence type="ECO:0000256" key="2">
    <source>
        <dbReference type="ARBA" id="ARBA00022448"/>
    </source>
</evidence>
<feature type="transmembrane region" description="Helical" evidence="9">
    <location>
        <begin position="238"/>
        <end position="261"/>
    </location>
</feature>
<dbReference type="RefSeq" id="WP_179492245.1">
    <property type="nucleotide sequence ID" value="NZ_JACCBV010000001.1"/>
</dbReference>
<keyword evidence="7 9" id="KW-0472">Membrane</keyword>
<dbReference type="Proteomes" id="UP000576969">
    <property type="component" value="Unassembled WGS sequence"/>
</dbReference>
<feature type="transmembrane region" description="Helical" evidence="9">
    <location>
        <begin position="133"/>
        <end position="158"/>
    </location>
</feature>
<dbReference type="InterPro" id="IPR052157">
    <property type="entry name" value="BCAA_transport_permease"/>
</dbReference>
<comment type="caution">
    <text evidence="10">The sequence shown here is derived from an EMBL/GenBank/DDBJ whole genome shotgun (WGS) entry which is preliminary data.</text>
</comment>
<proteinExistence type="inferred from homology"/>
<evidence type="ECO:0000256" key="1">
    <source>
        <dbReference type="ARBA" id="ARBA00004651"/>
    </source>
</evidence>
<evidence type="ECO:0000256" key="8">
    <source>
        <dbReference type="ARBA" id="ARBA00037998"/>
    </source>
</evidence>
<evidence type="ECO:0000256" key="7">
    <source>
        <dbReference type="ARBA" id="ARBA00023136"/>
    </source>
</evidence>
<gene>
    <name evidence="10" type="ORF">BJ991_003570</name>
</gene>
<comment type="subcellular location">
    <subcellularLocation>
        <location evidence="1">Cell membrane</location>
        <topology evidence="1">Multi-pass membrane protein</topology>
    </subcellularLocation>
</comment>
<feature type="transmembrane region" description="Helical" evidence="9">
    <location>
        <begin position="92"/>
        <end position="113"/>
    </location>
</feature>
<comment type="similarity">
    <text evidence="8">Belongs to the binding-protein-dependent transport system permease family. LivHM subfamily.</text>
</comment>
<protein>
    <submittedName>
        <fullName evidence="10">Branched-chain amino acid transport system permease protein</fullName>
    </submittedName>
</protein>
<sequence>MDLFVQRVIDGLGDGSIYAALALALVLVFRSSGTVNFAQGELAMLSTYGVWLLVSIGFNIWLALALAVIVSFLAGAGLERGLIRIVPRGDHLVMVIVMIGLYTLLNSIGLWLFKSDPRELPSLFPVGNITLSGVVIPFDTLGAVATLAVISVGLWALFNHTKLGLGLRAVAENTESGKLAGLPTSRLLAVGWGLAASLGAIAGALVTSLGLFLQPAMMLPVLVYAMASATLGGFDSPIGAIVAGLALGVAGSLITGYVPFIGTDLSLAVPVIVMLVVMLAKPAGLFGSVKVVRA</sequence>
<evidence type="ECO:0000256" key="5">
    <source>
        <dbReference type="ARBA" id="ARBA00022970"/>
    </source>
</evidence>
<feature type="transmembrane region" description="Helical" evidence="9">
    <location>
        <begin position="49"/>
        <end position="72"/>
    </location>
</feature>
<evidence type="ECO:0000313" key="11">
    <source>
        <dbReference type="Proteomes" id="UP000576969"/>
    </source>
</evidence>
<accession>A0A7Y9GRV8</accession>
<feature type="transmembrane region" description="Helical" evidence="9">
    <location>
        <begin position="187"/>
        <end position="206"/>
    </location>
</feature>
<dbReference type="InterPro" id="IPR001851">
    <property type="entry name" value="ABC_transp_permease"/>
</dbReference>
<evidence type="ECO:0000256" key="3">
    <source>
        <dbReference type="ARBA" id="ARBA00022475"/>
    </source>
</evidence>
<organism evidence="10 11">
    <name type="scientific">Microbacterium immunditiarum</name>
    <dbReference type="NCBI Taxonomy" id="337480"/>
    <lineage>
        <taxon>Bacteria</taxon>
        <taxon>Bacillati</taxon>
        <taxon>Actinomycetota</taxon>
        <taxon>Actinomycetes</taxon>
        <taxon>Micrococcales</taxon>
        <taxon>Microbacteriaceae</taxon>
        <taxon>Microbacterium</taxon>
    </lineage>
</organism>
<name>A0A7Y9GRV8_9MICO</name>
<dbReference type="Pfam" id="PF02653">
    <property type="entry name" value="BPD_transp_2"/>
    <property type="match status" value="1"/>
</dbReference>
<evidence type="ECO:0000313" key="10">
    <source>
        <dbReference type="EMBL" id="NYE21542.1"/>
    </source>
</evidence>
<keyword evidence="6 9" id="KW-1133">Transmembrane helix</keyword>
<dbReference type="PANTHER" id="PTHR11795">
    <property type="entry name" value="BRANCHED-CHAIN AMINO ACID TRANSPORT SYSTEM PERMEASE PROTEIN LIVH"/>
    <property type="match status" value="1"/>
</dbReference>
<feature type="transmembrane region" description="Helical" evidence="9">
    <location>
        <begin position="267"/>
        <end position="289"/>
    </location>
</feature>
<evidence type="ECO:0000256" key="6">
    <source>
        <dbReference type="ARBA" id="ARBA00022989"/>
    </source>
</evidence>
<feature type="transmembrane region" description="Helical" evidence="9">
    <location>
        <begin position="212"/>
        <end position="231"/>
    </location>
</feature>
<evidence type="ECO:0000256" key="4">
    <source>
        <dbReference type="ARBA" id="ARBA00022692"/>
    </source>
</evidence>
<dbReference type="PANTHER" id="PTHR11795:SF451">
    <property type="entry name" value="ABC TRANSPORTER PERMEASE PROTEIN"/>
    <property type="match status" value="1"/>
</dbReference>
<dbReference type="AlphaFoldDB" id="A0A7Y9GRV8"/>
<keyword evidence="2" id="KW-0813">Transport</keyword>
<reference evidence="10 11" key="1">
    <citation type="submission" date="2020-07" db="EMBL/GenBank/DDBJ databases">
        <title>Sequencing the genomes of 1000 actinobacteria strains.</title>
        <authorList>
            <person name="Klenk H.-P."/>
        </authorList>
    </citation>
    <scope>NUCLEOTIDE SEQUENCE [LARGE SCALE GENOMIC DNA]</scope>
    <source>
        <strain evidence="10 11">DSM 24662</strain>
    </source>
</reference>
<dbReference type="GO" id="GO:0006865">
    <property type="term" value="P:amino acid transport"/>
    <property type="evidence" value="ECO:0007669"/>
    <property type="project" value="UniProtKB-KW"/>
</dbReference>
<dbReference type="EMBL" id="JACCBV010000001">
    <property type="protein sequence ID" value="NYE21542.1"/>
    <property type="molecule type" value="Genomic_DNA"/>
</dbReference>